<dbReference type="Proteomes" id="UP000698963">
    <property type="component" value="Unassembled WGS sequence"/>
</dbReference>
<feature type="compositionally biased region" description="Basic and acidic residues" evidence="1">
    <location>
        <begin position="50"/>
        <end position="59"/>
    </location>
</feature>
<feature type="transmembrane region" description="Helical" evidence="2">
    <location>
        <begin position="140"/>
        <end position="161"/>
    </location>
</feature>
<dbReference type="InterPro" id="IPR021834">
    <property type="entry name" value="DUF3426"/>
</dbReference>
<dbReference type="Pfam" id="PF11906">
    <property type="entry name" value="DUF3426"/>
    <property type="match status" value="1"/>
</dbReference>
<keyword evidence="2" id="KW-0812">Transmembrane</keyword>
<accession>A0A921ATJ3</accession>
<dbReference type="AlphaFoldDB" id="A0A921ATJ3"/>
<organism evidence="4 5">
    <name type="scientific">Mailhella massiliensis</name>
    <dbReference type="NCBI Taxonomy" id="1903261"/>
    <lineage>
        <taxon>Bacteria</taxon>
        <taxon>Pseudomonadati</taxon>
        <taxon>Thermodesulfobacteriota</taxon>
        <taxon>Desulfovibrionia</taxon>
        <taxon>Desulfovibrionales</taxon>
        <taxon>Desulfovibrionaceae</taxon>
        <taxon>Mailhella</taxon>
    </lineage>
</organism>
<evidence type="ECO:0000256" key="2">
    <source>
        <dbReference type="SAM" id="Phobius"/>
    </source>
</evidence>
<evidence type="ECO:0000259" key="3">
    <source>
        <dbReference type="Pfam" id="PF13717"/>
    </source>
</evidence>
<feature type="compositionally biased region" description="Basic and acidic residues" evidence="1">
    <location>
        <begin position="101"/>
        <end position="110"/>
    </location>
</feature>
<proteinExistence type="predicted"/>
<dbReference type="EMBL" id="DYZA01000019">
    <property type="protein sequence ID" value="HJD96207.1"/>
    <property type="molecule type" value="Genomic_DNA"/>
</dbReference>
<keyword evidence="2" id="KW-1133">Transmembrane helix</keyword>
<evidence type="ECO:0000313" key="4">
    <source>
        <dbReference type="EMBL" id="HJD96207.1"/>
    </source>
</evidence>
<comment type="caution">
    <text evidence="4">The sequence shown here is derived from an EMBL/GenBank/DDBJ whole genome shotgun (WGS) entry which is preliminary data.</text>
</comment>
<feature type="domain" description="Zinc finger/thioredoxin putative" evidence="3">
    <location>
        <begin position="1"/>
        <end position="35"/>
    </location>
</feature>
<evidence type="ECO:0000256" key="1">
    <source>
        <dbReference type="SAM" id="MobiDB-lite"/>
    </source>
</evidence>
<feature type="compositionally biased region" description="Basic and acidic residues" evidence="1">
    <location>
        <begin position="67"/>
        <end position="76"/>
    </location>
</feature>
<protein>
    <submittedName>
        <fullName evidence="4">Zinc-ribbon domain-containing protein</fullName>
    </submittedName>
</protein>
<reference evidence="4" key="1">
    <citation type="journal article" date="2021" name="PeerJ">
        <title>Extensive microbial diversity within the chicken gut microbiome revealed by metagenomics and culture.</title>
        <authorList>
            <person name="Gilroy R."/>
            <person name="Ravi A."/>
            <person name="Getino M."/>
            <person name="Pursley I."/>
            <person name="Horton D.L."/>
            <person name="Alikhan N.F."/>
            <person name="Baker D."/>
            <person name="Gharbi K."/>
            <person name="Hall N."/>
            <person name="Watson M."/>
            <person name="Adriaenssens E.M."/>
            <person name="Foster-Nyarko E."/>
            <person name="Jarju S."/>
            <person name="Secka A."/>
            <person name="Antonio M."/>
            <person name="Oren A."/>
            <person name="Chaudhuri R.R."/>
            <person name="La Ragione R."/>
            <person name="Hildebrand F."/>
            <person name="Pallen M.J."/>
        </authorList>
    </citation>
    <scope>NUCLEOTIDE SEQUENCE</scope>
    <source>
        <strain evidence="4">ChiGjej2B2-19336</strain>
    </source>
</reference>
<sequence>MNVTCPQCNTVYRLPDEKVKPGVKLRCSVCRHIFPLALEEAPILLERQEPAPAREEKAAPEGGPLDFGREPRRASAQEHGGSGALSLGGDTPGSSLSLSMEESRRERSTAERGMQGLRLEGAGSAEAFGGLDMPRKKRSILPGFLSFVFCAALCGGAWWMWQNTPYLDGLKGLVAPYLGLETADASDPLSLVSKLELRDVRQYQVKNEKLGNLIIIEGKVMNNFPTPRELIRLEAELYDASGTMLVSQKQLAGSSISSFQLEALDKEELDKALNSTLDVISSNVNVLPGSEVPFTVVFINPPAGASDYKVRIAEASIPKGPGNLTE</sequence>
<keyword evidence="2" id="KW-0472">Membrane</keyword>
<evidence type="ECO:0000313" key="5">
    <source>
        <dbReference type="Proteomes" id="UP000698963"/>
    </source>
</evidence>
<name>A0A921ATJ3_9BACT</name>
<reference evidence="4" key="2">
    <citation type="submission" date="2021-09" db="EMBL/GenBank/DDBJ databases">
        <authorList>
            <person name="Gilroy R."/>
        </authorList>
    </citation>
    <scope>NUCLEOTIDE SEQUENCE</scope>
    <source>
        <strain evidence="4">ChiGjej2B2-19336</strain>
    </source>
</reference>
<feature type="region of interest" description="Disordered" evidence="1">
    <location>
        <begin position="50"/>
        <end position="116"/>
    </location>
</feature>
<dbReference type="RefSeq" id="WP_304120379.1">
    <property type="nucleotide sequence ID" value="NZ_DYZA01000019.1"/>
</dbReference>
<dbReference type="Pfam" id="PF13717">
    <property type="entry name" value="Zn_ribbon_4"/>
    <property type="match status" value="1"/>
</dbReference>
<dbReference type="NCBIfam" id="TIGR02098">
    <property type="entry name" value="MJ0042_CXXC"/>
    <property type="match status" value="1"/>
</dbReference>
<gene>
    <name evidence="4" type="ORF">K8W16_00970</name>
</gene>
<dbReference type="InterPro" id="IPR011723">
    <property type="entry name" value="Znf/thioredoxin_put"/>
</dbReference>